<proteinExistence type="predicted"/>
<keyword evidence="2" id="KW-1185">Reference proteome</keyword>
<name>A0ACB9QWL8_9MYRT</name>
<accession>A0ACB9QWL8</accession>
<comment type="caution">
    <text evidence="1">The sequence shown here is derived from an EMBL/GenBank/DDBJ whole genome shotgun (WGS) entry which is preliminary data.</text>
</comment>
<dbReference type="Proteomes" id="UP001057402">
    <property type="component" value="Chromosome 5"/>
</dbReference>
<gene>
    <name evidence="1" type="ORF">MLD38_019494</name>
</gene>
<protein>
    <submittedName>
        <fullName evidence="1">Uncharacterized protein</fullName>
    </submittedName>
</protein>
<evidence type="ECO:0000313" key="1">
    <source>
        <dbReference type="EMBL" id="KAI4371232.1"/>
    </source>
</evidence>
<dbReference type="EMBL" id="CM042884">
    <property type="protein sequence ID" value="KAI4371232.1"/>
    <property type="molecule type" value="Genomic_DNA"/>
</dbReference>
<organism evidence="1 2">
    <name type="scientific">Melastoma candidum</name>
    <dbReference type="NCBI Taxonomy" id="119954"/>
    <lineage>
        <taxon>Eukaryota</taxon>
        <taxon>Viridiplantae</taxon>
        <taxon>Streptophyta</taxon>
        <taxon>Embryophyta</taxon>
        <taxon>Tracheophyta</taxon>
        <taxon>Spermatophyta</taxon>
        <taxon>Magnoliopsida</taxon>
        <taxon>eudicotyledons</taxon>
        <taxon>Gunneridae</taxon>
        <taxon>Pentapetalae</taxon>
        <taxon>rosids</taxon>
        <taxon>malvids</taxon>
        <taxon>Myrtales</taxon>
        <taxon>Melastomataceae</taxon>
        <taxon>Melastomatoideae</taxon>
        <taxon>Melastomateae</taxon>
        <taxon>Melastoma</taxon>
    </lineage>
</organism>
<reference evidence="2" key="1">
    <citation type="journal article" date="2023" name="Front. Plant Sci.">
        <title>Chromosomal-level genome assembly of Melastoma candidum provides insights into trichome evolution.</title>
        <authorList>
            <person name="Zhong Y."/>
            <person name="Wu W."/>
            <person name="Sun C."/>
            <person name="Zou P."/>
            <person name="Liu Y."/>
            <person name="Dai S."/>
            <person name="Zhou R."/>
        </authorList>
    </citation>
    <scope>NUCLEOTIDE SEQUENCE [LARGE SCALE GENOMIC DNA]</scope>
</reference>
<evidence type="ECO:0000313" key="2">
    <source>
        <dbReference type="Proteomes" id="UP001057402"/>
    </source>
</evidence>
<sequence length="123" mass="13512">MSLEIPSPVLVITFLISSLIIFRKLWSSSKAKHALKSDVNAAELPPGPKRLPLIGNLHQMAGALPHHSLANLAKKHGPIMHLQLGEMTTVVISSPEVAREILKEPRAFLRSEARDHCPRGHVL</sequence>